<evidence type="ECO:0000313" key="2">
    <source>
        <dbReference type="Proteomes" id="UP000663891"/>
    </source>
</evidence>
<dbReference type="EMBL" id="CAJNON010000248">
    <property type="protein sequence ID" value="CAF1139699.1"/>
    <property type="molecule type" value="Genomic_DNA"/>
</dbReference>
<organism evidence="1 2">
    <name type="scientific">Adineta steineri</name>
    <dbReference type="NCBI Taxonomy" id="433720"/>
    <lineage>
        <taxon>Eukaryota</taxon>
        <taxon>Metazoa</taxon>
        <taxon>Spiralia</taxon>
        <taxon>Gnathifera</taxon>
        <taxon>Rotifera</taxon>
        <taxon>Eurotatoria</taxon>
        <taxon>Bdelloidea</taxon>
        <taxon>Adinetida</taxon>
        <taxon>Adinetidae</taxon>
        <taxon>Adineta</taxon>
    </lineage>
</organism>
<protein>
    <submittedName>
        <fullName evidence="1">Uncharacterized protein</fullName>
    </submittedName>
</protein>
<evidence type="ECO:0000313" key="1">
    <source>
        <dbReference type="EMBL" id="CAF1139699.1"/>
    </source>
</evidence>
<reference evidence="1" key="1">
    <citation type="submission" date="2021-02" db="EMBL/GenBank/DDBJ databases">
        <authorList>
            <person name="Nowell W R."/>
        </authorList>
    </citation>
    <scope>NUCLEOTIDE SEQUENCE</scope>
</reference>
<dbReference type="AlphaFoldDB" id="A0A814S008"/>
<name>A0A814S008_9BILA</name>
<sequence>TSTSLLDVKKTAVVAATAALITSQALQNQLSTSSTTNGTLMDANNIPTWTNTSQPVMFLPT</sequence>
<comment type="caution">
    <text evidence="1">The sequence shown here is derived from an EMBL/GenBank/DDBJ whole genome shotgun (WGS) entry which is preliminary data.</text>
</comment>
<feature type="non-terminal residue" evidence="1">
    <location>
        <position position="1"/>
    </location>
</feature>
<gene>
    <name evidence="1" type="ORF">VCS650_LOCUS22197</name>
</gene>
<accession>A0A814S008</accession>
<dbReference type="Proteomes" id="UP000663891">
    <property type="component" value="Unassembled WGS sequence"/>
</dbReference>
<proteinExistence type="predicted"/>